<dbReference type="SMART" id="SM00256">
    <property type="entry name" value="FBOX"/>
    <property type="match status" value="1"/>
</dbReference>
<keyword evidence="2" id="KW-0677">Repeat</keyword>
<organism evidence="6 7">
    <name type="scientific">Diutina rugosa</name>
    <name type="common">Yeast</name>
    <name type="synonym">Candida rugosa</name>
    <dbReference type="NCBI Taxonomy" id="5481"/>
    <lineage>
        <taxon>Eukaryota</taxon>
        <taxon>Fungi</taxon>
        <taxon>Dikarya</taxon>
        <taxon>Ascomycota</taxon>
        <taxon>Saccharomycotina</taxon>
        <taxon>Pichiomycetes</taxon>
        <taxon>Debaryomycetaceae</taxon>
        <taxon>Diutina</taxon>
    </lineage>
</organism>
<dbReference type="PANTHER" id="PTHR19872">
    <property type="entry name" value="UBIQUITIN LIGASE SPECIFICITY FACTOR/HREP PROTEIN"/>
    <property type="match status" value="1"/>
</dbReference>
<feature type="repeat" description="WD" evidence="4">
    <location>
        <begin position="499"/>
        <end position="538"/>
    </location>
</feature>
<dbReference type="SUPFAM" id="SSF50978">
    <property type="entry name" value="WD40 repeat-like"/>
    <property type="match status" value="1"/>
</dbReference>
<dbReference type="VEuPathDB" id="FungiDB:DIURU_000674"/>
<dbReference type="AlphaFoldDB" id="A0A642UW90"/>
<dbReference type="InterPro" id="IPR036322">
    <property type="entry name" value="WD40_repeat_dom_sf"/>
</dbReference>
<evidence type="ECO:0000256" key="2">
    <source>
        <dbReference type="ARBA" id="ARBA00022737"/>
    </source>
</evidence>
<proteinExistence type="predicted"/>
<dbReference type="FunFam" id="1.20.1280.50:FF:000016">
    <property type="entry name" value="E3 ubiquitin ligase complex SCF subunit sconB"/>
    <property type="match status" value="1"/>
</dbReference>
<keyword evidence="1 4" id="KW-0853">WD repeat</keyword>
<sequence>MDLSESCHTDQISDLTEDETKVVTPFLVKHISDQNMAPATVDNFHNFCYRHNPEITCNKRADEDKMKRIQEQLESLPNRDKKAISHVWSIFSAAPAPQRKLILSGLLSQCCFPQLSFISQEVQSLIRIDFISTLPQEIALKILCYLDFKSLCNATLVCRKWKQLADNDCVWHYMCKQHIDRKCPNCGWGLPLHIEKAAIEANKIDVTDTPSTNVDAAVTTTSTEVACKSSDEPPRKRLKKRPWKSVYSERFLLERNWRKGFYKVKMLKGHTDGVTCLKFHNKLLMTGSYDTTIKLWNTETGECTRTLTGHSRGVRSLAFDSKILISGSLDKTIKVWNYRSGECIATYRGHEDHVVAVDLHRNIIVSGSADHTVKVWHVDSRTCYTLRGHTDWVNCVKIHAPSNTVFSASDDTTIRMWDLTTNKCIRKFECHVGQVQSVIPFTYNESLVQDEEEVDCVTRVQPDPDFKWSSKYPSHLLTSSLDNTIKLWDVRTGRCIRTQFGHVEGVWSISADTFRIVSGAHDKLIKVWDLQDGKCLHTFSNDASVSCVGLSDSHVAAGLDDGTVKLYRFDVDPNDLPRKKSTSEQSHEIYTSVLPCGTVSN</sequence>
<reference evidence="6 7" key="1">
    <citation type="submission" date="2019-07" db="EMBL/GenBank/DDBJ databases">
        <title>Genome assembly of two rare yeast pathogens: Diutina rugosa and Trichomonascus ciferrii.</title>
        <authorList>
            <person name="Mixao V."/>
            <person name="Saus E."/>
            <person name="Hansen A."/>
            <person name="Lass-Flor C."/>
            <person name="Gabaldon T."/>
        </authorList>
    </citation>
    <scope>NUCLEOTIDE SEQUENCE [LARGE SCALE GENOMIC DNA]</scope>
    <source>
        <strain evidence="6 7">CBS 613</strain>
    </source>
</reference>
<feature type="repeat" description="WD" evidence="4">
    <location>
        <begin position="347"/>
        <end position="386"/>
    </location>
</feature>
<dbReference type="PROSITE" id="PS50181">
    <property type="entry name" value="FBOX"/>
    <property type="match status" value="1"/>
</dbReference>
<dbReference type="InterPro" id="IPR015943">
    <property type="entry name" value="WD40/YVTN_repeat-like_dom_sf"/>
</dbReference>
<evidence type="ECO:0000256" key="1">
    <source>
        <dbReference type="ARBA" id="ARBA00022574"/>
    </source>
</evidence>
<dbReference type="GO" id="GO:0031146">
    <property type="term" value="P:SCF-dependent proteasomal ubiquitin-dependent protein catabolic process"/>
    <property type="evidence" value="ECO:0007669"/>
    <property type="project" value="UniProtKB-ARBA"/>
</dbReference>
<dbReference type="CDD" id="cd22147">
    <property type="entry name" value="F-box_SpPof1-like"/>
    <property type="match status" value="1"/>
</dbReference>
<dbReference type="RefSeq" id="XP_034014341.1">
    <property type="nucleotide sequence ID" value="XM_034158948.1"/>
</dbReference>
<keyword evidence="7" id="KW-1185">Reference proteome</keyword>
<evidence type="ECO:0000259" key="5">
    <source>
        <dbReference type="PROSITE" id="PS50181"/>
    </source>
</evidence>
<accession>A0A642UW90</accession>
<protein>
    <recommendedName>
        <fullName evidence="5">F-box domain-containing protein</fullName>
    </recommendedName>
</protein>
<dbReference type="InterPro" id="IPR036047">
    <property type="entry name" value="F-box-like_dom_sf"/>
</dbReference>
<feature type="repeat" description="WD" evidence="4">
    <location>
        <begin position="386"/>
        <end position="427"/>
    </location>
</feature>
<dbReference type="PROSITE" id="PS50294">
    <property type="entry name" value="WD_REPEATS_REGION"/>
    <property type="match status" value="4"/>
</dbReference>
<dbReference type="OrthoDB" id="5580488at2759"/>
<dbReference type="GeneID" id="54779327"/>
<dbReference type="OMA" id="GIAHVWS"/>
<name>A0A642UW90_DIURU</name>
<dbReference type="InterPro" id="IPR019775">
    <property type="entry name" value="WD40_repeat_CS"/>
</dbReference>
<dbReference type="Gene3D" id="2.130.10.10">
    <property type="entry name" value="YVTN repeat-like/Quinoprotein amine dehydrogenase"/>
    <property type="match status" value="3"/>
</dbReference>
<dbReference type="CDD" id="cd00200">
    <property type="entry name" value="WD40"/>
    <property type="match status" value="1"/>
</dbReference>
<dbReference type="Proteomes" id="UP000449547">
    <property type="component" value="Unassembled WGS sequence"/>
</dbReference>
<comment type="caution">
    <text evidence="6">The sequence shown here is derived from an EMBL/GenBank/DDBJ whole genome shotgun (WGS) entry which is preliminary data.</text>
</comment>
<dbReference type="SUPFAM" id="SSF81383">
    <property type="entry name" value="F-box domain"/>
    <property type="match status" value="1"/>
</dbReference>
<dbReference type="EMBL" id="SWFT01000027">
    <property type="protein sequence ID" value="KAA8906990.1"/>
    <property type="molecule type" value="Genomic_DNA"/>
</dbReference>
<feature type="repeat" description="WD" evidence="4">
    <location>
        <begin position="267"/>
        <end position="306"/>
    </location>
</feature>
<dbReference type="InterPro" id="IPR051075">
    <property type="entry name" value="SCF_subunit_WD-repeat"/>
</dbReference>
<feature type="domain" description="F-box" evidence="5">
    <location>
        <begin position="128"/>
        <end position="174"/>
    </location>
</feature>
<dbReference type="InterPro" id="IPR001810">
    <property type="entry name" value="F-box_dom"/>
</dbReference>
<dbReference type="GO" id="GO:1990756">
    <property type="term" value="F:ubiquitin-like ligase-substrate adaptor activity"/>
    <property type="evidence" value="ECO:0007669"/>
    <property type="project" value="UniProtKB-ARBA"/>
</dbReference>
<dbReference type="GO" id="GO:0019005">
    <property type="term" value="C:SCF ubiquitin ligase complex"/>
    <property type="evidence" value="ECO:0007669"/>
    <property type="project" value="UniProtKB-ARBA"/>
</dbReference>
<dbReference type="PROSITE" id="PS00678">
    <property type="entry name" value="WD_REPEATS_1"/>
    <property type="match status" value="4"/>
</dbReference>
<dbReference type="Pfam" id="PF00400">
    <property type="entry name" value="WD40"/>
    <property type="match status" value="7"/>
</dbReference>
<dbReference type="Pfam" id="PF12937">
    <property type="entry name" value="F-box-like"/>
    <property type="match status" value="1"/>
</dbReference>
<evidence type="ECO:0000256" key="4">
    <source>
        <dbReference type="PROSITE-ProRule" id="PRU00221"/>
    </source>
</evidence>
<feature type="repeat" description="WD" evidence="4">
    <location>
        <begin position="307"/>
        <end position="346"/>
    </location>
</feature>
<evidence type="ECO:0000313" key="6">
    <source>
        <dbReference type="EMBL" id="KAA8906990.1"/>
    </source>
</evidence>
<evidence type="ECO:0000256" key="3">
    <source>
        <dbReference type="ARBA" id="ARBA00022786"/>
    </source>
</evidence>
<dbReference type="InterPro" id="IPR001680">
    <property type="entry name" value="WD40_rpt"/>
</dbReference>
<dbReference type="PANTHER" id="PTHR19872:SF9">
    <property type="entry name" value="UBIQUITIN-BINDING SDF UBIQUITIN LIGASE COMPLEX SUBUNIT"/>
    <property type="match status" value="1"/>
</dbReference>
<gene>
    <name evidence="6" type="ORF">DIURU_000674</name>
</gene>
<dbReference type="Gene3D" id="1.20.1280.50">
    <property type="match status" value="1"/>
</dbReference>
<keyword evidence="3" id="KW-0833">Ubl conjugation pathway</keyword>
<dbReference type="PRINTS" id="PR00320">
    <property type="entry name" value="GPROTEINBRPT"/>
</dbReference>
<dbReference type="PROSITE" id="PS50082">
    <property type="entry name" value="WD_REPEATS_2"/>
    <property type="match status" value="6"/>
</dbReference>
<dbReference type="FunFam" id="2.130.10.10:FF:000715">
    <property type="entry name" value="F-box protein MET30"/>
    <property type="match status" value="1"/>
</dbReference>
<evidence type="ECO:0000313" key="7">
    <source>
        <dbReference type="Proteomes" id="UP000449547"/>
    </source>
</evidence>
<feature type="repeat" description="WD" evidence="4">
    <location>
        <begin position="476"/>
        <end position="498"/>
    </location>
</feature>
<dbReference type="SMART" id="SM00320">
    <property type="entry name" value="WD40"/>
    <property type="match status" value="7"/>
</dbReference>
<dbReference type="InterPro" id="IPR020472">
    <property type="entry name" value="WD40_PAC1"/>
</dbReference>